<dbReference type="STRING" id="659018.ABB34_00445"/>
<dbReference type="PANTHER" id="PTHR36842">
    <property type="entry name" value="PROTEIN TOLB HOMOLOG"/>
    <property type="match status" value="1"/>
</dbReference>
<dbReference type="Proteomes" id="UP000050940">
    <property type="component" value="Unassembled WGS sequence"/>
</dbReference>
<accession>A0A0R0EE75</accession>
<dbReference type="InterPro" id="IPR001867">
    <property type="entry name" value="OmpR/PhoB-type_DNA-bd"/>
</dbReference>
<dbReference type="GO" id="GO:0000160">
    <property type="term" value="P:phosphorelay signal transduction system"/>
    <property type="evidence" value="ECO:0007669"/>
    <property type="project" value="InterPro"/>
</dbReference>
<feature type="transmembrane region" description="Helical" evidence="5">
    <location>
        <begin position="164"/>
        <end position="184"/>
    </location>
</feature>
<dbReference type="GO" id="GO:0006355">
    <property type="term" value="P:regulation of DNA-templated transcription"/>
    <property type="evidence" value="ECO:0007669"/>
    <property type="project" value="InterPro"/>
</dbReference>
<dbReference type="Pfam" id="PF00486">
    <property type="entry name" value="Trans_reg_C"/>
    <property type="match status" value="1"/>
</dbReference>
<dbReference type="InterPro" id="IPR016032">
    <property type="entry name" value="Sig_transdc_resp-reg_C-effctor"/>
</dbReference>
<gene>
    <name evidence="7" type="ORF">ABB34_00445</name>
</gene>
<dbReference type="RefSeq" id="WP_057639270.1">
    <property type="nucleotide sequence ID" value="NZ_LDJP01000005.1"/>
</dbReference>
<dbReference type="PATRIC" id="fig|659018.3.peg.1720"/>
<dbReference type="InterPro" id="IPR011042">
    <property type="entry name" value="6-blade_b-propeller_TolB-like"/>
</dbReference>
<keyword evidence="2 3" id="KW-0238">DNA-binding</keyword>
<evidence type="ECO:0000256" key="3">
    <source>
        <dbReference type="PROSITE-ProRule" id="PRU01091"/>
    </source>
</evidence>
<feature type="domain" description="OmpR/PhoB-type" evidence="6">
    <location>
        <begin position="12"/>
        <end position="115"/>
    </location>
</feature>
<dbReference type="SUPFAM" id="SSF82171">
    <property type="entry name" value="DPP6 N-terminal domain-like"/>
    <property type="match status" value="1"/>
</dbReference>
<dbReference type="OrthoDB" id="626010at2"/>
<dbReference type="PROSITE" id="PS51755">
    <property type="entry name" value="OMPR_PHOB"/>
    <property type="match status" value="1"/>
</dbReference>
<dbReference type="Gene3D" id="2.120.10.30">
    <property type="entry name" value="TolB, C-terminal domain"/>
    <property type="match status" value="2"/>
</dbReference>
<dbReference type="Gene3D" id="1.10.10.10">
    <property type="entry name" value="Winged helix-like DNA-binding domain superfamily/Winged helix DNA-binding domain"/>
    <property type="match status" value="1"/>
</dbReference>
<dbReference type="Pfam" id="PF07676">
    <property type="entry name" value="PD40"/>
    <property type="match status" value="4"/>
</dbReference>
<dbReference type="SUPFAM" id="SSF46894">
    <property type="entry name" value="C-terminal effector domain of the bipartite response regulators"/>
    <property type="match status" value="1"/>
</dbReference>
<feature type="region of interest" description="Disordered" evidence="4">
    <location>
        <begin position="130"/>
        <end position="150"/>
    </location>
</feature>
<dbReference type="SMART" id="SM00862">
    <property type="entry name" value="Trans_reg_C"/>
    <property type="match status" value="1"/>
</dbReference>
<dbReference type="GO" id="GO:0003677">
    <property type="term" value="F:DNA binding"/>
    <property type="evidence" value="ECO:0007669"/>
    <property type="project" value="UniProtKB-UniRule"/>
</dbReference>
<name>A0A0R0EE75_9GAMM</name>
<evidence type="ECO:0000313" key="7">
    <source>
        <dbReference type="EMBL" id="KRG88308.1"/>
    </source>
</evidence>
<evidence type="ECO:0000256" key="5">
    <source>
        <dbReference type="SAM" id="Phobius"/>
    </source>
</evidence>
<evidence type="ECO:0000256" key="2">
    <source>
        <dbReference type="ARBA" id="ARBA00023125"/>
    </source>
</evidence>
<comment type="caution">
    <text evidence="7">The sequence shown here is derived from an EMBL/GenBank/DDBJ whole genome shotgun (WGS) entry which is preliminary data.</text>
</comment>
<keyword evidence="5" id="KW-1133">Transmembrane helix</keyword>
<comment type="similarity">
    <text evidence="1">Belongs to the TolB family.</text>
</comment>
<feature type="DNA-binding region" description="OmpR/PhoB-type" evidence="3">
    <location>
        <begin position="12"/>
        <end position="115"/>
    </location>
</feature>
<dbReference type="SUPFAM" id="SSF69304">
    <property type="entry name" value="Tricorn protease N-terminal domain"/>
    <property type="match status" value="1"/>
</dbReference>
<dbReference type="AlphaFoldDB" id="A0A0R0EE75"/>
<evidence type="ECO:0000313" key="8">
    <source>
        <dbReference type="Proteomes" id="UP000050940"/>
    </source>
</evidence>
<evidence type="ECO:0000259" key="6">
    <source>
        <dbReference type="PROSITE" id="PS51755"/>
    </source>
</evidence>
<organism evidence="7 8">
    <name type="scientific">Stenotrophomonas daejeonensis</name>
    <dbReference type="NCBI Taxonomy" id="659018"/>
    <lineage>
        <taxon>Bacteria</taxon>
        <taxon>Pseudomonadati</taxon>
        <taxon>Pseudomonadota</taxon>
        <taxon>Gammaproteobacteria</taxon>
        <taxon>Lysobacterales</taxon>
        <taxon>Lysobacteraceae</taxon>
        <taxon>Stenotrophomonas</taxon>
    </lineage>
</organism>
<sequence length="771" mass="84538">MASEIDNDTPAADRLHIGECLVVLSSREVHAPGARRPVRLTPKAINVLLVLAQHAGQVVTRDELFAQVWPDTLPTNDVLTQAVTQLRKAFGAHNAAEGALAYIETIAKSGYRLMAAVVWEPVEAELDDDRSALEPQAASSTEQEADLLTEPSSRNAWRRARRHVLLVLGLVLLCSCVVMAWLLWRRPAVETLPEAVTSDGTRVIGSPERPYRLITATEGFETWPALSPDGALVAYVDERDGASILKMQGTGSNAAPTVLVQVPEGMQDRFPAWSPDGREIAFARFGMQGQCEVLVMGVTGGSMRRATRCDGADMLSFDWTPDGRGLVFGSMTGPFGAPGIRVLDLASGRWTALEYKHGPDDFDYAPRYSPDGGRLGFVRNPQVGDLWMMDADGSDARRLTGDAAEIRGWNWLGDGTMVFGRRVDSESRLYRLDVRSRTLRDMGVDDAQSPSVARLGHMLAFMQRRPQFGLFKVSLEGHGHKERLFASSGRDTQPMVSPDGQQLVFTSDRSGAFALWWGRLDQPGSLHPLEGLRPETRQAPDWSVDGQYLLVSGRDDAGHAGIYEVQPELGQWKRLPVPVAEPLQAIHGAEPTRVYVIERDSANRMALGLFDRSHVPWRRLASVQGVSQVRYDRSGRRVLFTRLAGGGLWQADADLSAGSIRELHPLLPTRWRYRAWAVAGNGVVEYLHGDADCPVRLSRLDGPEQVRRRCLEPDASSSNNGLSISPDGGAAYIALAVSDGTDIGVMDVPDERPASLLGVLKWLPALRKMDS</sequence>
<dbReference type="CDD" id="cd00383">
    <property type="entry name" value="trans_reg_C"/>
    <property type="match status" value="1"/>
</dbReference>
<dbReference type="InterPro" id="IPR036388">
    <property type="entry name" value="WH-like_DNA-bd_sf"/>
</dbReference>
<keyword evidence="5" id="KW-0812">Transmembrane</keyword>
<proteinExistence type="inferred from homology"/>
<dbReference type="EMBL" id="LDJP01000005">
    <property type="protein sequence ID" value="KRG88308.1"/>
    <property type="molecule type" value="Genomic_DNA"/>
</dbReference>
<keyword evidence="8" id="KW-1185">Reference proteome</keyword>
<dbReference type="InterPro" id="IPR011659">
    <property type="entry name" value="WD40"/>
</dbReference>
<keyword evidence="5" id="KW-0472">Membrane</keyword>
<protein>
    <recommendedName>
        <fullName evidence="6">OmpR/PhoB-type domain-containing protein</fullName>
    </recommendedName>
</protein>
<dbReference type="PANTHER" id="PTHR36842:SF1">
    <property type="entry name" value="PROTEIN TOLB"/>
    <property type="match status" value="1"/>
</dbReference>
<evidence type="ECO:0000256" key="1">
    <source>
        <dbReference type="ARBA" id="ARBA00009820"/>
    </source>
</evidence>
<reference evidence="7 8" key="1">
    <citation type="submission" date="2015-05" db="EMBL/GenBank/DDBJ databases">
        <title>Genome sequencing and analysis of members of genus Stenotrophomonas.</title>
        <authorList>
            <person name="Patil P.P."/>
            <person name="Midha S."/>
            <person name="Patil P.B."/>
        </authorList>
    </citation>
    <scope>NUCLEOTIDE SEQUENCE [LARGE SCALE GENOMIC DNA]</scope>
    <source>
        <strain evidence="7 8">JCM 16244</strain>
    </source>
</reference>
<evidence type="ECO:0000256" key="4">
    <source>
        <dbReference type="SAM" id="MobiDB-lite"/>
    </source>
</evidence>